<name>A0A369TAM6_9PROT</name>
<organism evidence="5 6">
    <name type="scientific">Ferruginivarius sediminum</name>
    <dbReference type="NCBI Taxonomy" id="2661937"/>
    <lineage>
        <taxon>Bacteria</taxon>
        <taxon>Pseudomonadati</taxon>
        <taxon>Pseudomonadota</taxon>
        <taxon>Alphaproteobacteria</taxon>
        <taxon>Rhodospirillales</taxon>
        <taxon>Rhodospirillaceae</taxon>
        <taxon>Ferruginivarius</taxon>
    </lineage>
</organism>
<dbReference type="GO" id="GO:0016628">
    <property type="term" value="F:oxidoreductase activity, acting on the CH-CH group of donors, NAD or NADP as acceptor"/>
    <property type="evidence" value="ECO:0007669"/>
    <property type="project" value="InterPro"/>
</dbReference>
<dbReference type="Pfam" id="PF03720">
    <property type="entry name" value="UDPG_MGDP_dh_C"/>
    <property type="match status" value="1"/>
</dbReference>
<evidence type="ECO:0000256" key="3">
    <source>
        <dbReference type="PIRNR" id="PIRNR000124"/>
    </source>
</evidence>
<dbReference type="GO" id="GO:0051287">
    <property type="term" value="F:NAD binding"/>
    <property type="evidence" value="ECO:0007669"/>
    <property type="project" value="InterPro"/>
</dbReference>
<evidence type="ECO:0000256" key="1">
    <source>
        <dbReference type="ARBA" id="ARBA00023002"/>
    </source>
</evidence>
<dbReference type="InterPro" id="IPR008927">
    <property type="entry name" value="6-PGluconate_DH-like_C_sf"/>
</dbReference>
<dbReference type="InterPro" id="IPR028359">
    <property type="entry name" value="UDP_ManNAc/GlcNAc_DH"/>
</dbReference>
<dbReference type="InterPro" id="IPR014026">
    <property type="entry name" value="UDP-Glc/GDP-Man_DH_dimer"/>
</dbReference>
<dbReference type="EMBL" id="QPMH01000006">
    <property type="protein sequence ID" value="RDD62379.1"/>
    <property type="molecule type" value="Genomic_DNA"/>
</dbReference>
<dbReference type="AlphaFoldDB" id="A0A369TAM6"/>
<dbReference type="GO" id="GO:0089714">
    <property type="term" value="F:UDP-N-acetyl-D-mannosamine dehydrogenase activity"/>
    <property type="evidence" value="ECO:0007669"/>
    <property type="project" value="UniProtKB-EC"/>
</dbReference>
<dbReference type="PIRSF" id="PIRSF000124">
    <property type="entry name" value="UDPglc_GDPman_dh"/>
    <property type="match status" value="1"/>
</dbReference>
<sequence length="434" mass="48302">MPASASWRPSAMDKPFDRICVMGLGYIGLPTAATLASRGVDVIGVDVNESVVAKISEGQSHFSEPDLDMLVRSAVSTERLRAVSEPEPADAFLVAVPTPFRADHNADLSCVEAAARAIARVLEPGNLVILESTCPVGTTLRFCEWIAEESPDLRLPHEEPANPDINVTYCPERILPGRMILELVENDRIIGGMTETCARRAEELYEIFVKGTLHVSNASTAELVKLTENAYRDVNIAFANELSMVCEKLDVDVWEAIDLANRHPRVNILKPGPGVGGHCIAIDPWFLIANAPEETRLMQAARRVNDVKSHAVLERVRRQMRRFREPVVACLGLSYKPDVDDLRESPALHIVEELARDDEMQLLVVEPHLKTLPATLAEAIHVEKVEMNDALSRADILVLLVGHREFRKVDMRKIYERVVIDTVGLWRVDRGEPR</sequence>
<dbReference type="SUPFAM" id="SSF48179">
    <property type="entry name" value="6-phosphogluconate dehydrogenase C-terminal domain-like"/>
    <property type="match status" value="1"/>
</dbReference>
<evidence type="ECO:0000313" key="5">
    <source>
        <dbReference type="EMBL" id="RDD62379.1"/>
    </source>
</evidence>
<dbReference type="InterPro" id="IPR001732">
    <property type="entry name" value="UDP-Glc/GDP-Man_DH_N"/>
</dbReference>
<gene>
    <name evidence="5" type="ORF">DRB17_08685</name>
</gene>
<proteinExistence type="inferred from homology"/>
<accession>A0A369TAM6</accession>
<reference evidence="5 6" key="1">
    <citation type="submission" date="2018-07" db="EMBL/GenBank/DDBJ databases">
        <title>Venubactetium sediminum gen. nov., sp. nov., isolated from a marine solar saltern.</title>
        <authorList>
            <person name="Wang S."/>
        </authorList>
    </citation>
    <scope>NUCLEOTIDE SEQUENCE [LARGE SCALE GENOMIC DNA]</scope>
    <source>
        <strain evidence="5 6">WD2A32</strain>
    </source>
</reference>
<comment type="caution">
    <text evidence="5">The sequence shown here is derived from an EMBL/GenBank/DDBJ whole genome shotgun (WGS) entry which is preliminary data.</text>
</comment>
<dbReference type="SUPFAM" id="SSF52413">
    <property type="entry name" value="UDP-glucose/GDP-mannose dehydrogenase C-terminal domain"/>
    <property type="match status" value="1"/>
</dbReference>
<dbReference type="EC" id="1.1.1.336" evidence="5"/>
<keyword evidence="6" id="KW-1185">Reference proteome</keyword>
<dbReference type="PIRSF" id="PIRSF500136">
    <property type="entry name" value="UDP_ManNAc_DH"/>
    <property type="match status" value="1"/>
</dbReference>
<evidence type="ECO:0000259" key="4">
    <source>
        <dbReference type="SMART" id="SM00984"/>
    </source>
</evidence>
<dbReference type="NCBIfam" id="NF008286">
    <property type="entry name" value="PRK11064.1"/>
    <property type="match status" value="1"/>
</dbReference>
<dbReference type="SUPFAM" id="SSF51735">
    <property type="entry name" value="NAD(P)-binding Rossmann-fold domains"/>
    <property type="match status" value="1"/>
</dbReference>
<dbReference type="Pfam" id="PF00984">
    <property type="entry name" value="UDPG_MGDP_dh"/>
    <property type="match status" value="1"/>
</dbReference>
<feature type="domain" description="UDP-glucose/GDP-mannose dehydrogenase C-terminal" evidence="4">
    <location>
        <begin position="329"/>
        <end position="428"/>
    </location>
</feature>
<dbReference type="Proteomes" id="UP000253941">
    <property type="component" value="Unassembled WGS sequence"/>
</dbReference>
<dbReference type="InterPro" id="IPR014027">
    <property type="entry name" value="UDP-Glc/GDP-Man_DH_C"/>
</dbReference>
<keyword evidence="1 5" id="KW-0560">Oxidoreductase</keyword>
<dbReference type="PANTHER" id="PTHR43491">
    <property type="entry name" value="UDP-N-ACETYL-D-MANNOSAMINE DEHYDROGENASE"/>
    <property type="match status" value="1"/>
</dbReference>
<dbReference type="InterPro" id="IPR017476">
    <property type="entry name" value="UDP-Glc/GDP-Man"/>
</dbReference>
<dbReference type="PANTHER" id="PTHR43491:SF1">
    <property type="entry name" value="UDP-N-ACETYL-D-MANNOSAMINE DEHYDROGENASE"/>
    <property type="match status" value="1"/>
</dbReference>
<dbReference type="Gene3D" id="1.20.5.100">
    <property type="entry name" value="Cytochrome c1, transmembrane anchor, C-terminal"/>
    <property type="match status" value="1"/>
</dbReference>
<dbReference type="NCBIfam" id="TIGR03026">
    <property type="entry name" value="NDP-sugDHase"/>
    <property type="match status" value="1"/>
</dbReference>
<dbReference type="Gene3D" id="3.40.50.720">
    <property type="entry name" value="NAD(P)-binding Rossmann-like Domain"/>
    <property type="match status" value="2"/>
</dbReference>
<comment type="similarity">
    <text evidence="3">Belongs to the UDP-glucose/GDP-mannose dehydrogenase family.</text>
</comment>
<dbReference type="SMART" id="SM00984">
    <property type="entry name" value="UDPG_MGDP_dh_C"/>
    <property type="match status" value="1"/>
</dbReference>
<dbReference type="Pfam" id="PF03721">
    <property type="entry name" value="UDPG_MGDP_dh_N"/>
    <property type="match status" value="1"/>
</dbReference>
<evidence type="ECO:0000313" key="6">
    <source>
        <dbReference type="Proteomes" id="UP000253941"/>
    </source>
</evidence>
<dbReference type="InterPro" id="IPR036220">
    <property type="entry name" value="UDP-Glc/GDP-Man_DH_C_sf"/>
</dbReference>
<protein>
    <submittedName>
        <fullName evidence="5">UDP-N-acetyl-D-mannosamine dehydrogenase</fullName>
        <ecNumber evidence="5">1.1.1.336</ecNumber>
    </submittedName>
</protein>
<evidence type="ECO:0000256" key="2">
    <source>
        <dbReference type="ARBA" id="ARBA00023027"/>
    </source>
</evidence>
<dbReference type="InterPro" id="IPR036291">
    <property type="entry name" value="NAD(P)-bd_dom_sf"/>
</dbReference>
<dbReference type="GO" id="GO:0000271">
    <property type="term" value="P:polysaccharide biosynthetic process"/>
    <property type="evidence" value="ECO:0007669"/>
    <property type="project" value="InterPro"/>
</dbReference>
<keyword evidence="2" id="KW-0520">NAD</keyword>